<proteinExistence type="predicted"/>
<sequence>MGMPIFPSLPLADSTVMMMAVSGQYCCLLRGCDLRAGRQSLLARPAPLSTRHSWRPRALPRCQHAICGAVAFSAATDLQDTLAALKMLSLALMKRTVTC</sequence>
<dbReference type="Proteomes" id="UP000000768">
    <property type="component" value="Chromosome 6"/>
</dbReference>
<evidence type="ECO:0000313" key="2">
    <source>
        <dbReference type="Proteomes" id="UP000000768"/>
    </source>
</evidence>
<gene>
    <name evidence="1" type="ORF">SORBI_3006G241500</name>
</gene>
<name>A0A1B6PNL8_SORBI</name>
<dbReference type="InParanoid" id="A0A1B6PNL8"/>
<dbReference type="EMBL" id="CM000765">
    <property type="protein sequence ID" value="KXG27264.1"/>
    <property type="molecule type" value="Genomic_DNA"/>
</dbReference>
<dbReference type="AlphaFoldDB" id="A0A1B6PNL8"/>
<reference evidence="2" key="2">
    <citation type="journal article" date="2018" name="Plant J.">
        <title>The Sorghum bicolor reference genome: improved assembly, gene annotations, a transcriptome atlas, and signatures of genome organization.</title>
        <authorList>
            <person name="McCormick R.F."/>
            <person name="Truong S.K."/>
            <person name="Sreedasyam A."/>
            <person name="Jenkins J."/>
            <person name="Shu S."/>
            <person name="Sims D."/>
            <person name="Kennedy M."/>
            <person name="Amirebrahimi M."/>
            <person name="Weers B.D."/>
            <person name="McKinley B."/>
            <person name="Mattison A."/>
            <person name="Morishige D.T."/>
            <person name="Grimwood J."/>
            <person name="Schmutz J."/>
            <person name="Mullet J.E."/>
        </authorList>
    </citation>
    <scope>NUCLEOTIDE SEQUENCE [LARGE SCALE GENOMIC DNA]</scope>
    <source>
        <strain evidence="2">cv. BTx623</strain>
    </source>
</reference>
<evidence type="ECO:0000313" key="1">
    <source>
        <dbReference type="EMBL" id="KXG27264.1"/>
    </source>
</evidence>
<keyword evidence="2" id="KW-1185">Reference proteome</keyword>
<protein>
    <submittedName>
        <fullName evidence="1">Uncharacterized protein</fullName>
    </submittedName>
</protein>
<organism evidence="1 2">
    <name type="scientific">Sorghum bicolor</name>
    <name type="common">Sorghum</name>
    <name type="synonym">Sorghum vulgare</name>
    <dbReference type="NCBI Taxonomy" id="4558"/>
    <lineage>
        <taxon>Eukaryota</taxon>
        <taxon>Viridiplantae</taxon>
        <taxon>Streptophyta</taxon>
        <taxon>Embryophyta</taxon>
        <taxon>Tracheophyta</taxon>
        <taxon>Spermatophyta</taxon>
        <taxon>Magnoliopsida</taxon>
        <taxon>Liliopsida</taxon>
        <taxon>Poales</taxon>
        <taxon>Poaceae</taxon>
        <taxon>PACMAD clade</taxon>
        <taxon>Panicoideae</taxon>
        <taxon>Andropogonodae</taxon>
        <taxon>Andropogoneae</taxon>
        <taxon>Sorghinae</taxon>
        <taxon>Sorghum</taxon>
    </lineage>
</organism>
<accession>A0A1B6PNL8</accession>
<reference evidence="1 2" key="1">
    <citation type="journal article" date="2009" name="Nature">
        <title>The Sorghum bicolor genome and the diversification of grasses.</title>
        <authorList>
            <person name="Paterson A.H."/>
            <person name="Bowers J.E."/>
            <person name="Bruggmann R."/>
            <person name="Dubchak I."/>
            <person name="Grimwood J."/>
            <person name="Gundlach H."/>
            <person name="Haberer G."/>
            <person name="Hellsten U."/>
            <person name="Mitros T."/>
            <person name="Poliakov A."/>
            <person name="Schmutz J."/>
            <person name="Spannagl M."/>
            <person name="Tang H."/>
            <person name="Wang X."/>
            <person name="Wicker T."/>
            <person name="Bharti A.K."/>
            <person name="Chapman J."/>
            <person name="Feltus F.A."/>
            <person name="Gowik U."/>
            <person name="Grigoriev I.V."/>
            <person name="Lyons E."/>
            <person name="Maher C.A."/>
            <person name="Martis M."/>
            <person name="Narechania A."/>
            <person name="Otillar R.P."/>
            <person name="Penning B.W."/>
            <person name="Salamov A.A."/>
            <person name="Wang Y."/>
            <person name="Zhang L."/>
            <person name="Carpita N.C."/>
            <person name="Freeling M."/>
            <person name="Gingle A.R."/>
            <person name="Hash C.T."/>
            <person name="Keller B."/>
            <person name="Klein P."/>
            <person name="Kresovich S."/>
            <person name="McCann M.C."/>
            <person name="Ming R."/>
            <person name="Peterson D.G."/>
            <person name="Mehboob-ur-Rahman"/>
            <person name="Ware D."/>
            <person name="Westhoff P."/>
            <person name="Mayer K.F."/>
            <person name="Messing J."/>
            <person name="Rokhsar D.S."/>
        </authorList>
    </citation>
    <scope>NUCLEOTIDE SEQUENCE [LARGE SCALE GENOMIC DNA]</scope>
    <source>
        <strain evidence="2">cv. BTx623</strain>
    </source>
</reference>
<dbReference type="Gramene" id="KXG27264">
    <property type="protein sequence ID" value="KXG27264"/>
    <property type="gene ID" value="SORBI_3006G241500"/>
</dbReference>